<name>A0A645EXS0_9ZZZZ</name>
<dbReference type="InterPro" id="IPR013022">
    <property type="entry name" value="Xyl_isomerase-like_TIM-brl"/>
</dbReference>
<proteinExistence type="predicted"/>
<feature type="domain" description="Xylose isomerase-like TIM barrel" evidence="1">
    <location>
        <begin position="10"/>
        <end position="187"/>
    </location>
</feature>
<gene>
    <name evidence="2" type="ORF">SDC9_154068</name>
</gene>
<reference evidence="2" key="1">
    <citation type="submission" date="2019-08" db="EMBL/GenBank/DDBJ databases">
        <authorList>
            <person name="Kucharzyk K."/>
            <person name="Murdoch R.W."/>
            <person name="Higgins S."/>
            <person name="Loffler F."/>
        </authorList>
    </citation>
    <scope>NUCLEOTIDE SEQUENCE</scope>
</reference>
<protein>
    <recommendedName>
        <fullName evidence="1">Xylose isomerase-like TIM barrel domain-containing protein</fullName>
    </recommendedName>
</protein>
<sequence>MRTICLGSSIANWARPIDAPFSRDLEDLRRAIPRMRRLGTSFIRIMSYPNDGRDEKLWKAEVFRRMNELLAIAEGEGIVLVLENCDGWASESAQRLSEFLSCFDSESLRVVFDPGNPIGHGASVEETWALYRAALPYIVHFHIKDCRRLPDGGVLHVMPGDGECDVAQIIRDILRRGYSGMFSIEPHLEVSSHGGNISFGGNNLRENYLKYGLRAKGILEELGI</sequence>
<dbReference type="EMBL" id="VSSQ01052752">
    <property type="protein sequence ID" value="MPN06811.1"/>
    <property type="molecule type" value="Genomic_DNA"/>
</dbReference>
<evidence type="ECO:0000259" key="1">
    <source>
        <dbReference type="Pfam" id="PF01261"/>
    </source>
</evidence>
<dbReference type="AlphaFoldDB" id="A0A645EXS0"/>
<dbReference type="InterPro" id="IPR036237">
    <property type="entry name" value="Xyl_isomerase-like_sf"/>
</dbReference>
<evidence type="ECO:0000313" key="2">
    <source>
        <dbReference type="EMBL" id="MPN06811.1"/>
    </source>
</evidence>
<comment type="caution">
    <text evidence="2">The sequence shown here is derived from an EMBL/GenBank/DDBJ whole genome shotgun (WGS) entry which is preliminary data.</text>
</comment>
<organism evidence="2">
    <name type="scientific">bioreactor metagenome</name>
    <dbReference type="NCBI Taxonomy" id="1076179"/>
    <lineage>
        <taxon>unclassified sequences</taxon>
        <taxon>metagenomes</taxon>
        <taxon>ecological metagenomes</taxon>
    </lineage>
</organism>
<dbReference type="Gene3D" id="3.20.20.150">
    <property type="entry name" value="Divalent-metal-dependent TIM barrel enzymes"/>
    <property type="match status" value="1"/>
</dbReference>
<dbReference type="InterPro" id="IPR050312">
    <property type="entry name" value="IolE/XylAMocC-like"/>
</dbReference>
<accession>A0A645EXS0</accession>
<dbReference type="PANTHER" id="PTHR12110">
    <property type="entry name" value="HYDROXYPYRUVATE ISOMERASE"/>
    <property type="match status" value="1"/>
</dbReference>
<dbReference type="Pfam" id="PF01261">
    <property type="entry name" value="AP_endonuc_2"/>
    <property type="match status" value="1"/>
</dbReference>
<dbReference type="SUPFAM" id="SSF51658">
    <property type="entry name" value="Xylose isomerase-like"/>
    <property type="match status" value="1"/>
</dbReference>